<dbReference type="PANTHER" id="PTHR15243">
    <property type="entry name" value="SERINE/THREONINE-PROTEIN KINASE 19"/>
    <property type="match status" value="1"/>
</dbReference>
<dbReference type="OMA" id="DDNAIMF"/>
<evidence type="ECO:0000313" key="3">
    <source>
        <dbReference type="EMBL" id="KAH9308477.1"/>
    </source>
</evidence>
<dbReference type="Pfam" id="PF10494">
    <property type="entry name" value="Stk19"/>
    <property type="match status" value="1"/>
</dbReference>
<reference evidence="3 4" key="1">
    <citation type="journal article" date="2021" name="Nat. Plants">
        <title>The Taxus genome provides insights into paclitaxel biosynthesis.</title>
        <authorList>
            <person name="Xiong X."/>
            <person name="Gou J."/>
            <person name="Liao Q."/>
            <person name="Li Y."/>
            <person name="Zhou Q."/>
            <person name="Bi G."/>
            <person name="Li C."/>
            <person name="Du R."/>
            <person name="Wang X."/>
            <person name="Sun T."/>
            <person name="Guo L."/>
            <person name="Liang H."/>
            <person name="Lu P."/>
            <person name="Wu Y."/>
            <person name="Zhang Z."/>
            <person name="Ro D.K."/>
            <person name="Shang Y."/>
            <person name="Huang S."/>
            <person name="Yan J."/>
        </authorList>
    </citation>
    <scope>NUCLEOTIDE SEQUENCE [LARGE SCALE GENOMIC DNA]</scope>
    <source>
        <strain evidence="3">Ta-2019</strain>
    </source>
</reference>
<feature type="non-terminal residue" evidence="3">
    <location>
        <position position="119"/>
    </location>
</feature>
<accession>A0AA38FPS5</accession>
<sequence length="119" mass="13922">MAVGEGGKNIASHPHSGSDNNQKRKRNDETQDEDLKEDFIMFKDTLIALKIMRSQFPMIEKVVVKPFVLRSQLYSSIKDRTQVDRELEDLRKEEVLRIFKLNTGQDDNAIMFMDDYLQQ</sequence>
<gene>
    <name evidence="3" type="ORF">KI387_036388</name>
</gene>
<dbReference type="InterPro" id="IPR018865">
    <property type="entry name" value="STK19-like"/>
</dbReference>
<dbReference type="AlphaFoldDB" id="A0AA38FPS5"/>
<dbReference type="PANTHER" id="PTHR15243:SF0">
    <property type="entry name" value="SERINE_THREONINE-PROTEIN KINASE 19"/>
    <property type="match status" value="1"/>
</dbReference>
<evidence type="ECO:0000256" key="2">
    <source>
        <dbReference type="SAM" id="MobiDB-lite"/>
    </source>
</evidence>
<dbReference type="Proteomes" id="UP000824469">
    <property type="component" value="Unassembled WGS sequence"/>
</dbReference>
<name>A0AA38FPS5_TAXCH</name>
<comment type="caution">
    <text evidence="3">The sequence shown here is derived from an EMBL/GenBank/DDBJ whole genome shotgun (WGS) entry which is preliminary data.</text>
</comment>
<feature type="region of interest" description="Disordered" evidence="2">
    <location>
        <begin position="1"/>
        <end position="34"/>
    </location>
</feature>
<protein>
    <submittedName>
        <fullName evidence="3">Uncharacterized protein</fullName>
    </submittedName>
</protein>
<comment type="similarity">
    <text evidence="1">Belongs to the STK19 family.</text>
</comment>
<evidence type="ECO:0000313" key="4">
    <source>
        <dbReference type="Proteomes" id="UP000824469"/>
    </source>
</evidence>
<dbReference type="EMBL" id="JAHRHJ020000007">
    <property type="protein sequence ID" value="KAH9308477.1"/>
    <property type="molecule type" value="Genomic_DNA"/>
</dbReference>
<evidence type="ECO:0000256" key="1">
    <source>
        <dbReference type="ARBA" id="ARBA00093458"/>
    </source>
</evidence>
<organism evidence="3 4">
    <name type="scientific">Taxus chinensis</name>
    <name type="common">Chinese yew</name>
    <name type="synonym">Taxus wallichiana var. chinensis</name>
    <dbReference type="NCBI Taxonomy" id="29808"/>
    <lineage>
        <taxon>Eukaryota</taxon>
        <taxon>Viridiplantae</taxon>
        <taxon>Streptophyta</taxon>
        <taxon>Embryophyta</taxon>
        <taxon>Tracheophyta</taxon>
        <taxon>Spermatophyta</taxon>
        <taxon>Pinopsida</taxon>
        <taxon>Pinidae</taxon>
        <taxon>Conifers II</taxon>
        <taxon>Cupressales</taxon>
        <taxon>Taxaceae</taxon>
        <taxon>Taxus</taxon>
    </lineage>
</organism>
<proteinExistence type="inferred from homology"/>
<keyword evidence="4" id="KW-1185">Reference proteome</keyword>